<reference evidence="3 4" key="1">
    <citation type="journal article" date="2023" name="G3 (Bethesda)">
        <title>A chromosome-level genome assembly of Zasmidium syzygii isolated from banana leaves.</title>
        <authorList>
            <person name="van Westerhoven A.C."/>
            <person name="Mehrabi R."/>
            <person name="Talebi R."/>
            <person name="Steentjes M.B.F."/>
            <person name="Corcolon B."/>
            <person name="Chong P.A."/>
            <person name="Kema G.H.J."/>
            <person name="Seidl M.F."/>
        </authorList>
    </citation>
    <scope>NUCLEOTIDE SEQUENCE [LARGE SCALE GENOMIC DNA]</scope>
    <source>
        <strain evidence="3 4">P124</strain>
    </source>
</reference>
<comment type="caution">
    <text evidence="3">The sequence shown here is derived from an EMBL/GenBank/DDBJ whole genome shotgun (WGS) entry which is preliminary data.</text>
</comment>
<dbReference type="Gene3D" id="4.10.240.10">
    <property type="entry name" value="Zn(2)-C6 fungal-type DNA-binding domain"/>
    <property type="match status" value="1"/>
</dbReference>
<keyword evidence="1" id="KW-0539">Nucleus</keyword>
<dbReference type="SMART" id="SM00066">
    <property type="entry name" value="GAL4"/>
    <property type="match status" value="1"/>
</dbReference>
<dbReference type="InterPro" id="IPR036864">
    <property type="entry name" value="Zn2-C6_fun-type_DNA-bd_sf"/>
</dbReference>
<sequence length="499" mass="55090">MVAVTRRCITCRARKIKCDQDWPSCGQCVDSKRTCPGPPQKVKFMPLRTKATKQNPILAPKTGEDKPLMKKPKPTSIELGVRLPDDAAGLELAGGLLPCIDSDPATLVAAELIGSLNLDTKPETPSFLGSCCFIKDVPRMLGSSSALTATVACCLDACAKESVLPLHYRNLDPKLYGRALSAINEALQDSCQRTCVSTFLSVVLIGRLESLLAPRQLARIPCWSVHAAGISELLKYRGVFDPSDRTTFLAVLENFGPIIAHSVFAEQDCFLASPEWQRALLSDQIQDHSDKVQHEVFAQLAFLPNVIRAARRCRKSEEDALDGTTELAITMYYKLQEIGEALESHVLPHLDVGTPSWVEIDAPIQTVYLRPGHDKSRIISWHAVLTLIVNKVLMALMQSSVEETLERLSSYSIDELSAHNRAISLRVWMLSDEARRKGLIEFYFYPGALSSTYDCATSDSERDWIVDLLNEIMGSTWSNSKWTHDAVSSVCLTLAGALD</sequence>
<dbReference type="SUPFAM" id="SSF57701">
    <property type="entry name" value="Zn2/Cys6 DNA-binding domain"/>
    <property type="match status" value="1"/>
</dbReference>
<feature type="domain" description="Zn(2)-C6 fungal-type" evidence="2">
    <location>
        <begin position="7"/>
        <end position="35"/>
    </location>
</feature>
<dbReference type="EMBL" id="JAXOVC010000010">
    <property type="protein sequence ID" value="KAK4496678.1"/>
    <property type="molecule type" value="Genomic_DNA"/>
</dbReference>
<evidence type="ECO:0000256" key="1">
    <source>
        <dbReference type="ARBA" id="ARBA00023242"/>
    </source>
</evidence>
<dbReference type="CDD" id="cd00067">
    <property type="entry name" value="GAL4"/>
    <property type="match status" value="1"/>
</dbReference>
<dbReference type="InterPro" id="IPR001138">
    <property type="entry name" value="Zn2Cys6_DnaBD"/>
</dbReference>
<evidence type="ECO:0000313" key="3">
    <source>
        <dbReference type="EMBL" id="KAK4496678.1"/>
    </source>
</evidence>
<proteinExistence type="predicted"/>
<evidence type="ECO:0000313" key="4">
    <source>
        <dbReference type="Proteomes" id="UP001305779"/>
    </source>
</evidence>
<protein>
    <recommendedName>
        <fullName evidence="2">Zn(2)-C6 fungal-type domain-containing protein</fullName>
    </recommendedName>
</protein>
<dbReference type="PROSITE" id="PS50048">
    <property type="entry name" value="ZN2_CY6_FUNGAL_2"/>
    <property type="match status" value="1"/>
</dbReference>
<keyword evidence="4" id="KW-1185">Reference proteome</keyword>
<dbReference type="PANTHER" id="PTHR38111:SF2">
    <property type="entry name" value="FINGER DOMAIN PROTEIN, PUTATIVE (AFU_ORTHOLOGUE AFUA_1G01560)-RELATED"/>
    <property type="match status" value="1"/>
</dbReference>
<name>A0ABR0E6F3_ZASCE</name>
<dbReference type="Proteomes" id="UP001305779">
    <property type="component" value="Unassembled WGS sequence"/>
</dbReference>
<dbReference type="PANTHER" id="PTHR38111">
    <property type="entry name" value="ZN(2)-C6 FUNGAL-TYPE DOMAIN-CONTAINING PROTEIN-RELATED"/>
    <property type="match status" value="1"/>
</dbReference>
<evidence type="ECO:0000259" key="2">
    <source>
        <dbReference type="PROSITE" id="PS50048"/>
    </source>
</evidence>
<gene>
    <name evidence="3" type="ORF">PRZ48_012660</name>
</gene>
<dbReference type="InterPro" id="IPR053178">
    <property type="entry name" value="Osmoadaptation_assoc"/>
</dbReference>
<dbReference type="Pfam" id="PF00172">
    <property type="entry name" value="Zn_clus"/>
    <property type="match status" value="1"/>
</dbReference>
<accession>A0ABR0E6F3</accession>
<organism evidence="3 4">
    <name type="scientific">Zasmidium cellare</name>
    <name type="common">Wine cellar mold</name>
    <name type="synonym">Racodium cellare</name>
    <dbReference type="NCBI Taxonomy" id="395010"/>
    <lineage>
        <taxon>Eukaryota</taxon>
        <taxon>Fungi</taxon>
        <taxon>Dikarya</taxon>
        <taxon>Ascomycota</taxon>
        <taxon>Pezizomycotina</taxon>
        <taxon>Dothideomycetes</taxon>
        <taxon>Dothideomycetidae</taxon>
        <taxon>Mycosphaerellales</taxon>
        <taxon>Mycosphaerellaceae</taxon>
        <taxon>Zasmidium</taxon>
    </lineage>
</organism>